<feature type="transmembrane region" description="Helical" evidence="1">
    <location>
        <begin position="363"/>
        <end position="383"/>
    </location>
</feature>
<keyword evidence="1" id="KW-0812">Transmembrane</keyword>
<name>A0A553PLW0_TIGCA</name>
<organism evidence="2 3">
    <name type="scientific">Tigriopus californicus</name>
    <name type="common">Marine copepod</name>
    <dbReference type="NCBI Taxonomy" id="6832"/>
    <lineage>
        <taxon>Eukaryota</taxon>
        <taxon>Metazoa</taxon>
        <taxon>Ecdysozoa</taxon>
        <taxon>Arthropoda</taxon>
        <taxon>Crustacea</taxon>
        <taxon>Multicrustacea</taxon>
        <taxon>Hexanauplia</taxon>
        <taxon>Copepoda</taxon>
        <taxon>Harpacticoida</taxon>
        <taxon>Harpacticidae</taxon>
        <taxon>Tigriopus</taxon>
    </lineage>
</organism>
<reference evidence="2 3" key="1">
    <citation type="journal article" date="2018" name="Nat. Ecol. Evol.">
        <title>Genomic signatures of mitonuclear coevolution across populations of Tigriopus californicus.</title>
        <authorList>
            <person name="Barreto F.S."/>
            <person name="Watson E.T."/>
            <person name="Lima T.G."/>
            <person name="Willett C.S."/>
            <person name="Edmands S."/>
            <person name="Li W."/>
            <person name="Burton R.S."/>
        </authorList>
    </citation>
    <scope>NUCLEOTIDE SEQUENCE [LARGE SCALE GENOMIC DNA]</scope>
    <source>
        <strain evidence="2 3">San Diego</strain>
    </source>
</reference>
<protein>
    <submittedName>
        <fullName evidence="2">Uncharacterized protein</fullName>
    </submittedName>
</protein>
<dbReference type="AlphaFoldDB" id="A0A553PLW0"/>
<dbReference type="Proteomes" id="UP000318571">
    <property type="component" value="Chromosome 11"/>
</dbReference>
<feature type="transmembrane region" description="Helical" evidence="1">
    <location>
        <begin position="326"/>
        <end position="343"/>
    </location>
</feature>
<feature type="transmembrane region" description="Helical" evidence="1">
    <location>
        <begin position="56"/>
        <end position="74"/>
    </location>
</feature>
<dbReference type="OMA" id="LTIAINW"/>
<gene>
    <name evidence="2" type="ORF">TCAL_11594</name>
</gene>
<evidence type="ECO:0000313" key="2">
    <source>
        <dbReference type="EMBL" id="TRY78671.1"/>
    </source>
</evidence>
<proteinExistence type="predicted"/>
<feature type="transmembrane region" description="Helical" evidence="1">
    <location>
        <begin position="226"/>
        <end position="248"/>
    </location>
</feature>
<feature type="transmembrane region" description="Helical" evidence="1">
    <location>
        <begin position="499"/>
        <end position="518"/>
    </location>
</feature>
<accession>A0A553PLW0</accession>
<keyword evidence="3" id="KW-1185">Reference proteome</keyword>
<keyword evidence="1" id="KW-1133">Transmembrane helix</keyword>
<sequence length="829" mass="95076">MMATDQVDRQRNSVQWIMKRTSSTRKSISRGLGKMKSWGQKSQASEWEIWDRGCDFMNFLILKILFWDIVISIGDGISDFAQGINLIMTEKQAVYGYLTIAINWLPGLVAVFHLLSSYRAKIATAKLFLYSMLLLLFYPLVPTLAFVRLLWKRPKLGLNQESNAVENSEFQEAQYQAKIAHSITGGIESPIQLILQIWMILNGKIPAPFSLSETPPMTVDWHGNKISVPTISSISMIFSGLSIFKAIIQFNIINEHIRDISSMWSIVEIVVKIFDYGPFFVIGAFFRIATVSVLITYLNVIGFVPIGIIFFINLAIGYSRFDFEKIPLWLITCVSLFMPVHFVNGTITERSRPRLIAIQSEIFFYQSLAAVVVYLPALLACFGKVNYDSNWLYDPKVILNNQQFNAIIILLVLVGVMSFLLSIRPDWSELIQLMKCAIFKGKEESQEDDTFHSESTDFSNLRIGGGRKILDSTASLRYLKETLPRFKSPCKRVCKGLCVLLVVLAPIFSVALYCLLAGREIVYISRRISDNETVSIQGVVLQGSQIHSYNSTSTEYMIKMFDAFQEREIGPLQPPFPHNRNMQIYIMDRFEGWEECKKMETCIGSASAIMITDGHDRGYLPSYPPISLDDVPSQLPIYLVQEIDADVLFGLETRSSFKKLSKYLFCHNKDHFPTTNYDCDLSPKECLPKYGKSLVDSDSKKIRGQQYRTVKCFWGGETCNGFKNEKEKEMFCDDSLIKERFCKTNNIVFTQHDDTSIKDKRQFRAMRSRSENFLCLNEMNVDKCDEDNDWTDYVRCEVAQDRGSKRRYCAINYYCLLEEIHYVDPKNCL</sequence>
<dbReference type="EMBL" id="VCGU01000003">
    <property type="protein sequence ID" value="TRY78671.1"/>
    <property type="molecule type" value="Genomic_DNA"/>
</dbReference>
<feature type="transmembrane region" description="Helical" evidence="1">
    <location>
        <begin position="404"/>
        <end position="423"/>
    </location>
</feature>
<feature type="transmembrane region" description="Helical" evidence="1">
    <location>
        <begin position="127"/>
        <end position="151"/>
    </location>
</feature>
<comment type="caution">
    <text evidence="2">The sequence shown here is derived from an EMBL/GenBank/DDBJ whole genome shotgun (WGS) entry which is preliminary data.</text>
</comment>
<keyword evidence="1" id="KW-0472">Membrane</keyword>
<evidence type="ECO:0000256" key="1">
    <source>
        <dbReference type="SAM" id="Phobius"/>
    </source>
</evidence>
<evidence type="ECO:0000313" key="3">
    <source>
        <dbReference type="Proteomes" id="UP000318571"/>
    </source>
</evidence>
<feature type="transmembrane region" description="Helical" evidence="1">
    <location>
        <begin position="294"/>
        <end position="314"/>
    </location>
</feature>
<feature type="transmembrane region" description="Helical" evidence="1">
    <location>
        <begin position="94"/>
        <end position="115"/>
    </location>
</feature>